<keyword evidence="1" id="KW-0812">Transmembrane</keyword>
<name>X0Y4W4_9ZZZZ</name>
<feature type="non-terminal residue" evidence="2">
    <location>
        <position position="190"/>
    </location>
</feature>
<accession>X0Y4W4</accession>
<sequence length="190" mass="21930">EYCPDELAEQTIWRLNNLARSSQLRLQQLLADEQSRAVTTKSRLWYNLGDMLAAAAVIVFVAGVLITPLRFARQKSWQQRCQMQLRHIWQGIKNYSDDYDGKLPAVATATGAPWWKVGYQGEENHSNTRHIWLLAKGDYVNPSDFVCPAASQGRALQFDASQVQYYNDFPARRYVTYSFRIRCNKPTKLH</sequence>
<proteinExistence type="predicted"/>
<evidence type="ECO:0000256" key="1">
    <source>
        <dbReference type="SAM" id="Phobius"/>
    </source>
</evidence>
<evidence type="ECO:0000313" key="2">
    <source>
        <dbReference type="EMBL" id="GAG50949.1"/>
    </source>
</evidence>
<keyword evidence="1" id="KW-0472">Membrane</keyword>
<organism evidence="2">
    <name type="scientific">marine sediment metagenome</name>
    <dbReference type="NCBI Taxonomy" id="412755"/>
    <lineage>
        <taxon>unclassified sequences</taxon>
        <taxon>metagenomes</taxon>
        <taxon>ecological metagenomes</taxon>
    </lineage>
</organism>
<keyword evidence="1" id="KW-1133">Transmembrane helix</keyword>
<feature type="transmembrane region" description="Helical" evidence="1">
    <location>
        <begin position="51"/>
        <end position="72"/>
    </location>
</feature>
<reference evidence="2" key="1">
    <citation type="journal article" date="2014" name="Front. Microbiol.">
        <title>High frequency of phylogenetically diverse reductive dehalogenase-homologous genes in deep subseafloor sedimentary metagenomes.</title>
        <authorList>
            <person name="Kawai M."/>
            <person name="Futagami T."/>
            <person name="Toyoda A."/>
            <person name="Takaki Y."/>
            <person name="Nishi S."/>
            <person name="Hori S."/>
            <person name="Arai W."/>
            <person name="Tsubouchi T."/>
            <person name="Morono Y."/>
            <person name="Uchiyama I."/>
            <person name="Ito T."/>
            <person name="Fujiyama A."/>
            <person name="Inagaki F."/>
            <person name="Takami H."/>
        </authorList>
    </citation>
    <scope>NUCLEOTIDE SEQUENCE</scope>
    <source>
        <strain evidence="2">Expedition CK06-06</strain>
    </source>
</reference>
<dbReference type="AlphaFoldDB" id="X0Y4W4"/>
<feature type="non-terminal residue" evidence="2">
    <location>
        <position position="1"/>
    </location>
</feature>
<gene>
    <name evidence="2" type="ORF">S01H1_82607</name>
</gene>
<comment type="caution">
    <text evidence="2">The sequence shown here is derived from an EMBL/GenBank/DDBJ whole genome shotgun (WGS) entry which is preliminary data.</text>
</comment>
<protein>
    <submittedName>
        <fullName evidence="2">Uncharacterized protein</fullName>
    </submittedName>
</protein>
<dbReference type="EMBL" id="BARS01056019">
    <property type="protein sequence ID" value="GAG50949.1"/>
    <property type="molecule type" value="Genomic_DNA"/>
</dbReference>